<protein>
    <submittedName>
        <fullName evidence="2">Exonuclease mut-7</fullName>
    </submittedName>
</protein>
<sequence>MFCYCRLLRRALLTNNWSGTQFFFTSHIHNEFLFPKTNDIPLEKKPSLSAIRQIRSLESKWRKNRNEKVFKNAVHHDFLKNEASPSHFIDLLRVACDRSHCQPDLVYSLLINLKNAIYENDIEFSPSFEDKLEAFHTVLSYKNYEILQEICKIFKIQEQSHCFKEVVDNLVSQQKLVEAAYCIAVLNLQHEYDVENLLFSLLVDGNLQPVVSCIENYPDLQLSIAKKLDSALITGDICSRTSTPTINSKKIFNVLNKIVTMFKIPIEHCKNLHYVRSRAAINLLIKRRSEQSVSEESWESMVMSIIGENAQLKDHLIYKLMKKNDKETALKMIKRLNMVDFDVTKLNVYEDAEANLENIVDKDELEDISDEQCEIKDIPGHLMFSLSSSDINFIDNKEAFIEFIKDIMKYDIIGIDTEWKPHFGLSAERLALIQIAAHDKVYILDMVTLSNCLTPKHWDELMEKVFGNPKIIKLGCGIMGDIQMIVDSNQGTKGKKIRFTHILDMVIFYEKLKDIYPDEFKKDTEKSENRKGLSKLCEIILGQPLNKEERLCDWEKRPLSESQLQYAGKFYKKVLKECIFIIL</sequence>
<evidence type="ECO:0000259" key="1">
    <source>
        <dbReference type="Pfam" id="PF01612"/>
    </source>
</evidence>
<name>A0A8X6LGN7_TRICU</name>
<organism evidence="2 3">
    <name type="scientific">Trichonephila clavata</name>
    <name type="common">Joro spider</name>
    <name type="synonym">Nephila clavata</name>
    <dbReference type="NCBI Taxonomy" id="2740835"/>
    <lineage>
        <taxon>Eukaryota</taxon>
        <taxon>Metazoa</taxon>
        <taxon>Ecdysozoa</taxon>
        <taxon>Arthropoda</taxon>
        <taxon>Chelicerata</taxon>
        <taxon>Arachnida</taxon>
        <taxon>Araneae</taxon>
        <taxon>Araneomorphae</taxon>
        <taxon>Entelegynae</taxon>
        <taxon>Araneoidea</taxon>
        <taxon>Nephilidae</taxon>
        <taxon>Trichonephila</taxon>
    </lineage>
</organism>
<dbReference type="AlphaFoldDB" id="A0A8X6LGN7"/>
<keyword evidence="2" id="KW-0378">Hydrolase</keyword>
<dbReference type="InterPro" id="IPR012337">
    <property type="entry name" value="RNaseH-like_sf"/>
</dbReference>
<dbReference type="GO" id="GO:0008408">
    <property type="term" value="F:3'-5' exonuclease activity"/>
    <property type="evidence" value="ECO:0007669"/>
    <property type="project" value="InterPro"/>
</dbReference>
<accession>A0A8X6LGN7</accession>
<comment type="caution">
    <text evidence="2">The sequence shown here is derived from an EMBL/GenBank/DDBJ whole genome shotgun (WGS) entry which is preliminary data.</text>
</comment>
<dbReference type="PANTHER" id="PTHR47765:SF2">
    <property type="entry name" value="EXONUCLEASE MUT-7 HOMOLOG"/>
    <property type="match status" value="1"/>
</dbReference>
<dbReference type="GO" id="GO:0006139">
    <property type="term" value="P:nucleobase-containing compound metabolic process"/>
    <property type="evidence" value="ECO:0007669"/>
    <property type="project" value="InterPro"/>
</dbReference>
<dbReference type="InterPro" id="IPR052408">
    <property type="entry name" value="Exonuclease_MUT-7-like"/>
</dbReference>
<dbReference type="Gene3D" id="3.30.420.10">
    <property type="entry name" value="Ribonuclease H-like superfamily/Ribonuclease H"/>
    <property type="match status" value="1"/>
</dbReference>
<dbReference type="EMBL" id="BMAO01016651">
    <property type="protein sequence ID" value="GFR10151.1"/>
    <property type="molecule type" value="Genomic_DNA"/>
</dbReference>
<dbReference type="Pfam" id="PF01612">
    <property type="entry name" value="DNA_pol_A_exo1"/>
    <property type="match status" value="1"/>
</dbReference>
<evidence type="ECO:0000313" key="3">
    <source>
        <dbReference type="Proteomes" id="UP000887116"/>
    </source>
</evidence>
<keyword evidence="2" id="KW-0269">Exonuclease</keyword>
<reference evidence="2" key="1">
    <citation type="submission" date="2020-07" db="EMBL/GenBank/DDBJ databases">
        <title>Multicomponent nature underlies the extraordinary mechanical properties of spider dragline silk.</title>
        <authorList>
            <person name="Kono N."/>
            <person name="Nakamura H."/>
            <person name="Mori M."/>
            <person name="Yoshida Y."/>
            <person name="Ohtoshi R."/>
            <person name="Malay A.D."/>
            <person name="Moran D.A.P."/>
            <person name="Tomita M."/>
            <person name="Numata K."/>
            <person name="Arakawa K."/>
        </authorList>
    </citation>
    <scope>NUCLEOTIDE SEQUENCE</scope>
</reference>
<dbReference type="GO" id="GO:0003676">
    <property type="term" value="F:nucleic acid binding"/>
    <property type="evidence" value="ECO:0007669"/>
    <property type="project" value="InterPro"/>
</dbReference>
<keyword evidence="2" id="KW-0540">Nuclease</keyword>
<gene>
    <name evidence="2" type="primary">NCL1_27839</name>
    <name evidence="2" type="ORF">TNCT_560241</name>
</gene>
<dbReference type="InterPro" id="IPR002562">
    <property type="entry name" value="3'-5'_exonuclease_dom"/>
</dbReference>
<proteinExistence type="predicted"/>
<dbReference type="SUPFAM" id="SSF53098">
    <property type="entry name" value="Ribonuclease H-like"/>
    <property type="match status" value="1"/>
</dbReference>
<dbReference type="OrthoDB" id="18193at2759"/>
<keyword evidence="3" id="KW-1185">Reference proteome</keyword>
<evidence type="ECO:0000313" key="2">
    <source>
        <dbReference type="EMBL" id="GFR10151.1"/>
    </source>
</evidence>
<dbReference type="PANTHER" id="PTHR47765">
    <property type="entry name" value="3'-5' EXONUCLEASE DOMAIN-CONTAINING PROTEIN"/>
    <property type="match status" value="1"/>
</dbReference>
<feature type="domain" description="3'-5' exonuclease" evidence="1">
    <location>
        <begin position="393"/>
        <end position="568"/>
    </location>
</feature>
<dbReference type="InterPro" id="IPR036397">
    <property type="entry name" value="RNaseH_sf"/>
</dbReference>
<dbReference type="Proteomes" id="UP000887116">
    <property type="component" value="Unassembled WGS sequence"/>
</dbReference>